<dbReference type="InterPro" id="IPR015720">
    <property type="entry name" value="Emp24-like"/>
</dbReference>
<evidence type="ECO:0000313" key="11">
    <source>
        <dbReference type="Proteomes" id="UP000324800"/>
    </source>
</evidence>
<evidence type="ECO:0000256" key="7">
    <source>
        <dbReference type="SAM" id="Phobius"/>
    </source>
</evidence>
<evidence type="ECO:0000256" key="1">
    <source>
        <dbReference type="ARBA" id="ARBA00004479"/>
    </source>
</evidence>
<evidence type="ECO:0000256" key="8">
    <source>
        <dbReference type="SAM" id="SignalP"/>
    </source>
</evidence>
<proteinExistence type="inferred from homology"/>
<comment type="similarity">
    <text evidence="2">Belongs to the EMP24/GP25L family.</text>
</comment>
<keyword evidence="6 7" id="KW-0472">Membrane</keyword>
<evidence type="ECO:0000256" key="3">
    <source>
        <dbReference type="ARBA" id="ARBA00022692"/>
    </source>
</evidence>
<feature type="chain" id="PRO_5023909677" description="GOLD domain-containing protein" evidence="8">
    <location>
        <begin position="18"/>
        <end position="196"/>
    </location>
</feature>
<reference evidence="10 11" key="1">
    <citation type="submission" date="2019-03" db="EMBL/GenBank/DDBJ databases">
        <title>Single cell metagenomics reveals metabolic interactions within the superorganism composed of flagellate Streblomastix strix and complex community of Bacteroidetes bacteria on its surface.</title>
        <authorList>
            <person name="Treitli S.C."/>
            <person name="Kolisko M."/>
            <person name="Husnik F."/>
            <person name="Keeling P."/>
            <person name="Hampl V."/>
        </authorList>
    </citation>
    <scope>NUCLEOTIDE SEQUENCE [LARGE SCALE GENOMIC DNA]</scope>
    <source>
        <strain evidence="10">ST1C</strain>
    </source>
</reference>
<organism evidence="10 11">
    <name type="scientific">Streblomastix strix</name>
    <dbReference type="NCBI Taxonomy" id="222440"/>
    <lineage>
        <taxon>Eukaryota</taxon>
        <taxon>Metamonada</taxon>
        <taxon>Preaxostyla</taxon>
        <taxon>Oxymonadida</taxon>
        <taxon>Streblomastigidae</taxon>
        <taxon>Streblomastix</taxon>
    </lineage>
</organism>
<dbReference type="Pfam" id="PF01105">
    <property type="entry name" value="EMP24_GP25L"/>
    <property type="match status" value="1"/>
</dbReference>
<dbReference type="SMART" id="SM01190">
    <property type="entry name" value="EMP24_GP25L"/>
    <property type="match status" value="1"/>
</dbReference>
<evidence type="ECO:0000256" key="6">
    <source>
        <dbReference type="ARBA" id="ARBA00023136"/>
    </source>
</evidence>
<keyword evidence="5 7" id="KW-1133">Transmembrane helix</keyword>
<name>A0A5J4W799_9EUKA</name>
<evidence type="ECO:0000313" key="10">
    <source>
        <dbReference type="EMBL" id="KAA6390562.1"/>
    </source>
</evidence>
<dbReference type="EMBL" id="SNRW01003180">
    <property type="protein sequence ID" value="KAA6390562.1"/>
    <property type="molecule type" value="Genomic_DNA"/>
</dbReference>
<sequence length="196" mass="22921">MRLLLLVLIFALPFTHAFLFDATRGDFNEFQEDYVPGEKISGRYDSISGFPSRIDFTILDPSKAIVYQQHRHDGFFNVTAEKFGTFTFQFHAMQAFRAQRISFILYEKGIEEKTRTGIKTDSEMDKSLTEVAKDMDHILTMQSSIRVKERKRREASSILRSRLVLWAVFQLVIVVGVFVYHARYFSKLFKKRRQGV</sequence>
<evidence type="ECO:0000256" key="5">
    <source>
        <dbReference type="ARBA" id="ARBA00022989"/>
    </source>
</evidence>
<gene>
    <name evidence="10" type="ORF">EZS28_013912</name>
</gene>
<feature type="domain" description="GOLD" evidence="9">
    <location>
        <begin position="17"/>
        <end position="190"/>
    </location>
</feature>
<evidence type="ECO:0000256" key="4">
    <source>
        <dbReference type="ARBA" id="ARBA00022729"/>
    </source>
</evidence>
<protein>
    <recommendedName>
        <fullName evidence="9">GOLD domain-containing protein</fullName>
    </recommendedName>
</protein>
<evidence type="ECO:0000259" key="9">
    <source>
        <dbReference type="SMART" id="SM01190"/>
    </source>
</evidence>
<feature type="transmembrane region" description="Helical" evidence="7">
    <location>
        <begin position="163"/>
        <end position="182"/>
    </location>
</feature>
<feature type="signal peptide" evidence="8">
    <location>
        <begin position="1"/>
        <end position="17"/>
    </location>
</feature>
<keyword evidence="3 7" id="KW-0812">Transmembrane</keyword>
<evidence type="ECO:0000256" key="2">
    <source>
        <dbReference type="ARBA" id="ARBA00007104"/>
    </source>
</evidence>
<comment type="caution">
    <text evidence="10">The sequence shown here is derived from an EMBL/GenBank/DDBJ whole genome shotgun (WGS) entry which is preliminary data.</text>
</comment>
<dbReference type="InterPro" id="IPR009038">
    <property type="entry name" value="GOLD_dom"/>
</dbReference>
<accession>A0A5J4W799</accession>
<dbReference type="AlphaFoldDB" id="A0A5J4W799"/>
<comment type="subcellular location">
    <subcellularLocation>
        <location evidence="1">Membrane</location>
        <topology evidence="1">Single-pass type I membrane protein</topology>
    </subcellularLocation>
</comment>
<dbReference type="PANTHER" id="PTHR22811">
    <property type="entry name" value="TRANSMEMBRANE EMP24 DOMAIN-CONTAINING PROTEIN"/>
    <property type="match status" value="1"/>
</dbReference>
<dbReference type="Proteomes" id="UP000324800">
    <property type="component" value="Unassembled WGS sequence"/>
</dbReference>
<dbReference type="GO" id="GO:0016020">
    <property type="term" value="C:membrane"/>
    <property type="evidence" value="ECO:0007669"/>
    <property type="project" value="UniProtKB-SubCell"/>
</dbReference>
<keyword evidence="4 8" id="KW-0732">Signal</keyword>